<dbReference type="EMBL" id="CAEZTZ010000009">
    <property type="protein sequence ID" value="CAB4578739.1"/>
    <property type="molecule type" value="Genomic_DNA"/>
</dbReference>
<protein>
    <submittedName>
        <fullName evidence="2">Unannotated protein</fullName>
    </submittedName>
</protein>
<sequence>MTDNETFGDGVRNHAGEQSDRTDRVVVTGNRELDFVRVRVSVENRNNRDSELGRFAHREVFALRVDHPDRAGGLGEVTDSAERLVELFELATLHEEFLLGETLGGVLEVDLFQFLHALEPAEDGLEVGEEPAEPTLVDIGLTDTSGFGCDRFLCLLFGADKEDCAAAGDGLANELVGRVDVSERLLKVDDVDARTLGQDEALNLRVPALCLVSEVHAAVEHLANCYNGHGRSPFVVVVAQTDVWPWCPYRFLPEGTNGFV</sequence>
<proteinExistence type="predicted"/>
<feature type="region of interest" description="Disordered" evidence="1">
    <location>
        <begin position="1"/>
        <end position="22"/>
    </location>
</feature>
<evidence type="ECO:0000313" key="2">
    <source>
        <dbReference type="EMBL" id="CAB4578739.1"/>
    </source>
</evidence>
<evidence type="ECO:0000256" key="1">
    <source>
        <dbReference type="SAM" id="MobiDB-lite"/>
    </source>
</evidence>
<accession>A0A6J6ETS8</accession>
<feature type="compositionally biased region" description="Basic and acidic residues" evidence="1">
    <location>
        <begin position="11"/>
        <end position="22"/>
    </location>
</feature>
<dbReference type="AlphaFoldDB" id="A0A6J6ETS8"/>
<organism evidence="2">
    <name type="scientific">freshwater metagenome</name>
    <dbReference type="NCBI Taxonomy" id="449393"/>
    <lineage>
        <taxon>unclassified sequences</taxon>
        <taxon>metagenomes</taxon>
        <taxon>ecological metagenomes</taxon>
    </lineage>
</organism>
<gene>
    <name evidence="2" type="ORF">UFOPK1767_00143</name>
</gene>
<name>A0A6J6ETS8_9ZZZZ</name>
<reference evidence="2" key="1">
    <citation type="submission" date="2020-05" db="EMBL/GenBank/DDBJ databases">
        <authorList>
            <person name="Chiriac C."/>
            <person name="Salcher M."/>
            <person name="Ghai R."/>
            <person name="Kavagutti S V."/>
        </authorList>
    </citation>
    <scope>NUCLEOTIDE SEQUENCE</scope>
</reference>